<dbReference type="Pfam" id="PF02458">
    <property type="entry name" value="Transferase"/>
    <property type="match status" value="1"/>
</dbReference>
<accession>A0A5A7PFZ2</accession>
<dbReference type="Proteomes" id="UP000325081">
    <property type="component" value="Unassembled WGS sequence"/>
</dbReference>
<keyword evidence="4" id="KW-1185">Reference proteome</keyword>
<reference evidence="4" key="1">
    <citation type="journal article" date="2019" name="Curr. Biol.">
        <title>Genome Sequence of Striga asiatica Provides Insight into the Evolution of Plant Parasitism.</title>
        <authorList>
            <person name="Yoshida S."/>
            <person name="Kim S."/>
            <person name="Wafula E.K."/>
            <person name="Tanskanen J."/>
            <person name="Kim Y.M."/>
            <person name="Honaas L."/>
            <person name="Yang Z."/>
            <person name="Spallek T."/>
            <person name="Conn C.E."/>
            <person name="Ichihashi Y."/>
            <person name="Cheong K."/>
            <person name="Cui S."/>
            <person name="Der J.P."/>
            <person name="Gundlach H."/>
            <person name="Jiao Y."/>
            <person name="Hori C."/>
            <person name="Ishida J.K."/>
            <person name="Kasahara H."/>
            <person name="Kiba T."/>
            <person name="Kim M.S."/>
            <person name="Koo N."/>
            <person name="Laohavisit A."/>
            <person name="Lee Y.H."/>
            <person name="Lumba S."/>
            <person name="McCourt P."/>
            <person name="Mortimer J.C."/>
            <person name="Mutuku J.M."/>
            <person name="Nomura T."/>
            <person name="Sasaki-Sekimoto Y."/>
            <person name="Seto Y."/>
            <person name="Wang Y."/>
            <person name="Wakatake T."/>
            <person name="Sakakibara H."/>
            <person name="Demura T."/>
            <person name="Yamaguchi S."/>
            <person name="Yoneyama K."/>
            <person name="Manabe R.I."/>
            <person name="Nelson D.C."/>
            <person name="Schulman A.H."/>
            <person name="Timko M.P."/>
            <person name="dePamphilis C.W."/>
            <person name="Choi D."/>
            <person name="Shirasu K."/>
        </authorList>
    </citation>
    <scope>NUCLEOTIDE SEQUENCE [LARGE SCALE GENOMIC DNA]</scope>
    <source>
        <strain evidence="4">cv. UVA1</strain>
    </source>
</reference>
<dbReference type="PANTHER" id="PTHR31625">
    <property type="match status" value="1"/>
</dbReference>
<proteinExistence type="predicted"/>
<comment type="caution">
    <text evidence="3">The sequence shown here is derived from an EMBL/GenBank/DDBJ whole genome shotgun (WGS) entry which is preliminary data.</text>
</comment>
<dbReference type="AlphaFoldDB" id="A0A5A7PFZ2"/>
<evidence type="ECO:0000256" key="1">
    <source>
        <dbReference type="ARBA" id="ARBA00022679"/>
    </source>
</evidence>
<keyword evidence="2" id="KW-0012">Acyltransferase</keyword>
<dbReference type="GO" id="GO:0016747">
    <property type="term" value="F:acyltransferase activity, transferring groups other than amino-acyl groups"/>
    <property type="evidence" value="ECO:0007669"/>
    <property type="project" value="UniProtKB-ARBA"/>
</dbReference>
<dbReference type="Gene3D" id="3.30.559.10">
    <property type="entry name" value="Chloramphenicol acetyltransferase-like domain"/>
    <property type="match status" value="2"/>
</dbReference>
<protein>
    <submittedName>
        <fullName evidence="3">HXXXD-type acyl-transferase family protein</fullName>
    </submittedName>
</protein>
<dbReference type="InterPro" id="IPR023213">
    <property type="entry name" value="CAT-like_dom_sf"/>
</dbReference>
<organism evidence="3 4">
    <name type="scientific">Striga asiatica</name>
    <name type="common">Asiatic witchweed</name>
    <name type="synonym">Buchnera asiatica</name>
    <dbReference type="NCBI Taxonomy" id="4170"/>
    <lineage>
        <taxon>Eukaryota</taxon>
        <taxon>Viridiplantae</taxon>
        <taxon>Streptophyta</taxon>
        <taxon>Embryophyta</taxon>
        <taxon>Tracheophyta</taxon>
        <taxon>Spermatophyta</taxon>
        <taxon>Magnoliopsida</taxon>
        <taxon>eudicotyledons</taxon>
        <taxon>Gunneridae</taxon>
        <taxon>Pentapetalae</taxon>
        <taxon>asterids</taxon>
        <taxon>lamiids</taxon>
        <taxon>Lamiales</taxon>
        <taxon>Orobanchaceae</taxon>
        <taxon>Buchnereae</taxon>
        <taxon>Striga</taxon>
    </lineage>
</organism>
<evidence type="ECO:0000256" key="2">
    <source>
        <dbReference type="ARBA" id="ARBA00023315"/>
    </source>
</evidence>
<dbReference type="InterPro" id="IPR051504">
    <property type="entry name" value="Plant_metabolite_acyltrans"/>
</dbReference>
<evidence type="ECO:0000313" key="3">
    <source>
        <dbReference type="EMBL" id="GER31614.1"/>
    </source>
</evidence>
<name>A0A5A7PFZ2_STRAF</name>
<dbReference type="OrthoDB" id="877552at2759"/>
<dbReference type="EMBL" id="BKCP01004505">
    <property type="protein sequence ID" value="GER31614.1"/>
    <property type="molecule type" value="Genomic_DNA"/>
</dbReference>
<evidence type="ECO:0000313" key="4">
    <source>
        <dbReference type="Proteomes" id="UP000325081"/>
    </source>
</evidence>
<gene>
    <name evidence="3" type="ORF">STAS_07634</name>
</gene>
<keyword evidence="1 3" id="KW-0808">Transferase</keyword>
<sequence length="369" mass="40630">MPVFRYASTDSVPVSVFSSSSAHDFDTLVANQPREADVFYDYAPRLPPAVTSPDGTLLQGLLALQVTIFPGRGICIGVANHHAIGDATSIVGFIRDWASTCKLGVVQNSRPIFERDLIKGPPGLDSIYWNNMKRVPFGKSSPFPLPTNRVRATFVLDRARIKKLKDLVVAKFPSFPHLSSFVVTSAYVWTCFAKSLSAGEENENRVNDDDDDNEMEFFLFSADIRARLSPPLPESYFGNCLSGGVPKIRHHELIGPDGFFLAARAIADEIKNKLNGMDKITEWFENGPKTIRSVLGKRLFSVSGSARVDLYGADFGLGRARKVETLSIDGEKYSMSLCKPRDCEGGLEVGMSLPKEVMDVFVGLFNDGF</sequence>